<evidence type="ECO:0000313" key="3">
    <source>
        <dbReference type="Proteomes" id="UP001524435"/>
    </source>
</evidence>
<organism evidence="2 3">
    <name type="scientific">Massilicoli timonensis</name>
    <dbReference type="NCBI Taxonomy" id="2015901"/>
    <lineage>
        <taxon>Bacteria</taxon>
        <taxon>Bacillati</taxon>
        <taxon>Bacillota</taxon>
        <taxon>Erysipelotrichia</taxon>
        <taxon>Erysipelotrichales</taxon>
        <taxon>Erysipelotrichaceae</taxon>
        <taxon>Massilicoli</taxon>
    </lineage>
</organism>
<proteinExistence type="predicted"/>
<protein>
    <recommendedName>
        <fullName evidence="1">Flavodoxin-like domain-containing protein</fullName>
    </recommendedName>
</protein>
<evidence type="ECO:0000313" key="2">
    <source>
        <dbReference type="EMBL" id="MCQ5121795.1"/>
    </source>
</evidence>
<evidence type="ECO:0000259" key="1">
    <source>
        <dbReference type="Pfam" id="PF12682"/>
    </source>
</evidence>
<reference evidence="2 3" key="1">
    <citation type="submission" date="2022-06" db="EMBL/GenBank/DDBJ databases">
        <title>Isolation of gut microbiota from human fecal samples.</title>
        <authorList>
            <person name="Pamer E.G."/>
            <person name="Barat B."/>
            <person name="Waligurski E."/>
            <person name="Medina S."/>
            <person name="Paddock L."/>
            <person name="Mostad J."/>
        </authorList>
    </citation>
    <scope>NUCLEOTIDE SEQUENCE [LARGE SCALE GENOMIC DNA]</scope>
    <source>
        <strain evidence="2 3">DFI.6.1</strain>
    </source>
</reference>
<dbReference type="InterPro" id="IPR008254">
    <property type="entry name" value="Flavodoxin/NO_synth"/>
</dbReference>
<sequence>MKKRMLALVCFCALIGVVGCEKQANKTEEEAKPSEQETVDAKAQEQDEKSLVLYFSATGNTEAVAQTLAEATDSELVEIIPETAYSEADLDYGNDQCRANQEQNDDAARPGIQNVISIDHYQRIYLGYPKIQYGFLSV</sequence>
<accession>A0ABT1SM86</accession>
<gene>
    <name evidence="2" type="ORF">NE663_05910</name>
</gene>
<dbReference type="InterPro" id="IPR001226">
    <property type="entry name" value="Flavodoxin_CS"/>
</dbReference>
<dbReference type="InterPro" id="IPR029039">
    <property type="entry name" value="Flavoprotein-like_sf"/>
</dbReference>
<keyword evidence="3" id="KW-1185">Reference proteome</keyword>
<dbReference type="PANTHER" id="PTHR39201">
    <property type="entry name" value="EXPORTED PROTEIN-RELATED"/>
    <property type="match status" value="1"/>
</dbReference>
<dbReference type="Proteomes" id="UP001524435">
    <property type="component" value="Unassembled WGS sequence"/>
</dbReference>
<dbReference type="EMBL" id="JANGCH010000006">
    <property type="protein sequence ID" value="MCQ5121795.1"/>
    <property type="molecule type" value="Genomic_DNA"/>
</dbReference>
<dbReference type="Gene3D" id="3.40.50.360">
    <property type="match status" value="1"/>
</dbReference>
<dbReference type="PANTHER" id="PTHR39201:SF1">
    <property type="entry name" value="FLAVODOXIN-LIKE DOMAIN-CONTAINING PROTEIN"/>
    <property type="match status" value="1"/>
</dbReference>
<dbReference type="Pfam" id="PF12682">
    <property type="entry name" value="Flavodoxin_4"/>
    <property type="match status" value="1"/>
</dbReference>
<dbReference type="PROSITE" id="PS51257">
    <property type="entry name" value="PROKAR_LIPOPROTEIN"/>
    <property type="match status" value="1"/>
</dbReference>
<feature type="domain" description="Flavodoxin-like" evidence="1">
    <location>
        <begin position="49"/>
        <end position="132"/>
    </location>
</feature>
<name>A0ABT1SM86_9FIRM</name>
<comment type="caution">
    <text evidence="2">The sequence shown here is derived from an EMBL/GenBank/DDBJ whole genome shotgun (WGS) entry which is preliminary data.</text>
</comment>
<dbReference type="PROSITE" id="PS00201">
    <property type="entry name" value="FLAVODOXIN"/>
    <property type="match status" value="1"/>
</dbReference>
<dbReference type="SUPFAM" id="SSF52218">
    <property type="entry name" value="Flavoproteins"/>
    <property type="match status" value="1"/>
</dbReference>
<dbReference type="RefSeq" id="WP_256197723.1">
    <property type="nucleotide sequence ID" value="NZ_CANTYB010000075.1"/>
</dbReference>